<accession>A0A5B2VG99</accession>
<feature type="region of interest" description="Disordered" evidence="7">
    <location>
        <begin position="204"/>
        <end position="229"/>
    </location>
</feature>
<evidence type="ECO:0000313" key="10">
    <source>
        <dbReference type="EMBL" id="KAA2238111.1"/>
    </source>
</evidence>
<comment type="caution">
    <text evidence="10">The sequence shown here is derived from an EMBL/GenBank/DDBJ whole genome shotgun (WGS) entry which is preliminary data.</text>
</comment>
<protein>
    <submittedName>
        <fullName evidence="10">Trimeric intracellular cation channel family protein</fullName>
    </submittedName>
</protein>
<evidence type="ECO:0000313" key="11">
    <source>
        <dbReference type="Proteomes" id="UP000323142"/>
    </source>
</evidence>
<dbReference type="GO" id="GO:0005886">
    <property type="term" value="C:plasma membrane"/>
    <property type="evidence" value="ECO:0007669"/>
    <property type="project" value="UniProtKB-SubCell"/>
</dbReference>
<keyword evidence="11" id="KW-1185">Reference proteome</keyword>
<name>A0A5B2VG99_9HYPH</name>
<comment type="similarity">
    <text evidence="2">Belongs to the UPF0126 family.</text>
</comment>
<dbReference type="RefSeq" id="WP_149816239.1">
    <property type="nucleotide sequence ID" value="NZ_VUOA01000015.1"/>
</dbReference>
<evidence type="ECO:0000256" key="3">
    <source>
        <dbReference type="ARBA" id="ARBA00022475"/>
    </source>
</evidence>
<evidence type="ECO:0000256" key="4">
    <source>
        <dbReference type="ARBA" id="ARBA00022692"/>
    </source>
</evidence>
<keyword evidence="5 8" id="KW-1133">Transmembrane helix</keyword>
<feature type="transmembrane region" description="Helical" evidence="8">
    <location>
        <begin position="119"/>
        <end position="140"/>
    </location>
</feature>
<dbReference type="Proteomes" id="UP000323142">
    <property type="component" value="Unassembled WGS sequence"/>
</dbReference>
<keyword evidence="4 8" id="KW-0812">Transmembrane</keyword>
<sequence length="229" mass="23746">MLVQTVLTVLDWCGIVVFAISGALVASRKQMDVVGFVLLGTATGIGGGTVRDVLLGQLPVFWVRAPGSLVTCVAVSCLVFATAHIPQSRYRVLLWADAVGLALFAVSGAATALEVGAGAVVAVAMGVVTATFGGVIRDVLGGESPVVLSREIYVTAALLGAAAFVLALQAGAPRELAAGLGFTAAMLLRGAALRRAWSLPRYRPRPGRTPDEVRRLGEPPDDGRDRNRT</sequence>
<feature type="transmembrane region" description="Helical" evidence="8">
    <location>
        <begin position="6"/>
        <end position="26"/>
    </location>
</feature>
<feature type="transmembrane region" description="Helical" evidence="8">
    <location>
        <begin position="152"/>
        <end position="170"/>
    </location>
</feature>
<evidence type="ECO:0000256" key="6">
    <source>
        <dbReference type="ARBA" id="ARBA00023136"/>
    </source>
</evidence>
<dbReference type="PANTHER" id="PTHR30506">
    <property type="entry name" value="INNER MEMBRANE PROTEIN"/>
    <property type="match status" value="1"/>
</dbReference>
<feature type="compositionally biased region" description="Basic and acidic residues" evidence="7">
    <location>
        <begin position="208"/>
        <end position="229"/>
    </location>
</feature>
<reference evidence="10 11" key="1">
    <citation type="submission" date="2019-09" db="EMBL/GenBank/DDBJ databases">
        <title>Salinarimonas rosea gen. nov., sp. nov., a new member of the a-2 subgroup of the Proteobacteria.</title>
        <authorList>
            <person name="Liu J."/>
        </authorList>
    </citation>
    <scope>NUCLEOTIDE SEQUENCE [LARGE SCALE GENOMIC DNA]</scope>
    <source>
        <strain evidence="10 11">BN140002</strain>
    </source>
</reference>
<dbReference type="PANTHER" id="PTHR30506:SF3">
    <property type="entry name" value="UPF0126 INNER MEMBRANE PROTEIN YADS-RELATED"/>
    <property type="match status" value="1"/>
</dbReference>
<dbReference type="InterPro" id="IPR005115">
    <property type="entry name" value="Gly_transporter"/>
</dbReference>
<keyword evidence="6 8" id="KW-0472">Membrane</keyword>
<comment type="subcellular location">
    <subcellularLocation>
        <location evidence="1">Cell membrane</location>
        <topology evidence="1">Multi-pass membrane protein</topology>
    </subcellularLocation>
</comment>
<feature type="domain" description="Glycine transporter" evidence="9">
    <location>
        <begin position="94"/>
        <end position="167"/>
    </location>
</feature>
<proteinExistence type="inferred from homology"/>
<evidence type="ECO:0000256" key="5">
    <source>
        <dbReference type="ARBA" id="ARBA00022989"/>
    </source>
</evidence>
<feature type="domain" description="Glycine transporter" evidence="9">
    <location>
        <begin position="9"/>
        <end position="83"/>
    </location>
</feature>
<evidence type="ECO:0000256" key="2">
    <source>
        <dbReference type="ARBA" id="ARBA00008193"/>
    </source>
</evidence>
<gene>
    <name evidence="10" type="ORF">F0L46_06450</name>
</gene>
<feature type="transmembrane region" description="Helical" evidence="8">
    <location>
        <begin position="62"/>
        <end position="85"/>
    </location>
</feature>
<reference evidence="10 11" key="2">
    <citation type="submission" date="2019-09" db="EMBL/GenBank/DDBJ databases">
        <authorList>
            <person name="Jin C."/>
        </authorList>
    </citation>
    <scope>NUCLEOTIDE SEQUENCE [LARGE SCALE GENOMIC DNA]</scope>
    <source>
        <strain evidence="10 11">BN140002</strain>
    </source>
</reference>
<dbReference type="OrthoDB" id="9791874at2"/>
<feature type="transmembrane region" description="Helical" evidence="8">
    <location>
        <begin position="92"/>
        <end position="113"/>
    </location>
</feature>
<evidence type="ECO:0000256" key="7">
    <source>
        <dbReference type="SAM" id="MobiDB-lite"/>
    </source>
</evidence>
<dbReference type="Pfam" id="PF03458">
    <property type="entry name" value="Gly_transporter"/>
    <property type="match status" value="2"/>
</dbReference>
<organism evidence="10 11">
    <name type="scientific">Salinarimonas soli</name>
    <dbReference type="NCBI Taxonomy" id="1638099"/>
    <lineage>
        <taxon>Bacteria</taxon>
        <taxon>Pseudomonadati</taxon>
        <taxon>Pseudomonadota</taxon>
        <taxon>Alphaproteobacteria</taxon>
        <taxon>Hyphomicrobiales</taxon>
        <taxon>Salinarimonadaceae</taxon>
        <taxon>Salinarimonas</taxon>
    </lineage>
</organism>
<dbReference type="EMBL" id="VUOA01000015">
    <property type="protein sequence ID" value="KAA2238111.1"/>
    <property type="molecule type" value="Genomic_DNA"/>
</dbReference>
<evidence type="ECO:0000256" key="8">
    <source>
        <dbReference type="SAM" id="Phobius"/>
    </source>
</evidence>
<keyword evidence="3" id="KW-1003">Cell membrane</keyword>
<dbReference type="AlphaFoldDB" id="A0A5B2VG99"/>
<feature type="transmembrane region" description="Helical" evidence="8">
    <location>
        <begin position="33"/>
        <end position="50"/>
    </location>
</feature>
<evidence type="ECO:0000259" key="9">
    <source>
        <dbReference type="Pfam" id="PF03458"/>
    </source>
</evidence>
<evidence type="ECO:0000256" key="1">
    <source>
        <dbReference type="ARBA" id="ARBA00004651"/>
    </source>
</evidence>
<feature type="transmembrane region" description="Helical" evidence="8">
    <location>
        <begin position="176"/>
        <end position="193"/>
    </location>
</feature>